<feature type="region of interest" description="Disordered" evidence="1">
    <location>
        <begin position="1"/>
        <end position="557"/>
    </location>
</feature>
<reference evidence="2 3" key="1">
    <citation type="submission" date="2024-02" db="EMBL/GenBank/DDBJ databases">
        <title>De novo assembly and annotation of 12 fungi associated with fruit tree decline syndrome in Ontario, Canada.</title>
        <authorList>
            <person name="Sulman M."/>
            <person name="Ellouze W."/>
            <person name="Ilyukhin E."/>
        </authorList>
    </citation>
    <scope>NUCLEOTIDE SEQUENCE [LARGE SCALE GENOMIC DNA]</scope>
    <source>
        <strain evidence="2 3">M11/M66-122</strain>
    </source>
</reference>
<sequence length="955" mass="101823">MPPPRTFSQPAPANAPQTVLSHRAPSFPAPSSISQNRSSPPIAATGQAASRFPPRKSSMRSMKQQEGSDTADVIASGSRPGSSSGSRPQLDQKTDASPYGAGGSEAPGKPSFIRPSDVYRRLGEEKEMQRLSSESGRPSSDSIRNRGDSASPANGPLSSTEQQKRTSFDRDDGTPRSPRSTLAPVAERKSEYGLDRLLANTQVEPNKGGNDTLQPPTQGAGFDGNEELNGPPRRFSTSPKLPDLSRVSGFGEDFFSKSLRFSTGPGSLLQSVTESQSVPKPGEQDDVLTQQRSSVLDGPKLDPNPSIIMPSSSDNARSGSSGPVNTTGQQPTPSRPHLPGGWVSETSALGTEDVTTAQASPDGTGYSTPADLEPTTQIKSIPAGDNAGGPPADRVTQIHQGDFGSVAGHHDDAVASKVVSAGPGHHPTPHSLPPLQTENPLGPANASRNQGVKSPPTASTNDASLDNRSRATTTSEYTPTAPLNPYRLSMSRPDFAVENTERKSTTSTVGTGSPYKESDKLREEIMKTLSPSQLNSSSYDEALMNPNQEQDEATRESRYLSGVYDDYLSLVEEKTLLETGRALKNESMLASDQSTEPRSTTDATPHMDTSIPPVAPLSPKRTSEPELEPGKRPRRFSWERPPAWETMGPAKTGSTNETAKESGSPTRQHTGSPSEHSPEQPVGATSRLTQPEGTDTSHEPPKPNDHADGPARVATPDQPSPVSLSTDSSPAVDVRRSLAEEKVLIESSSHLFEPPQTEHPALSEHSDSLAVLPPTSIEASANPATQPSKIMAFREILSLPSPNQRTQKFDDTRHQFFGMDSGLSNWLMHMKIQLEQPEGTREGDSQQTSTVAQSPSTPLGMQQSAQQPYYQQYLNASAPNTAMGPPRRTSTGNLLAPSGPTTSGFNNSGNQVGAKGKELLHTAGAFGNKGIKSGMKLFSKGKNKLRERANDKVFF</sequence>
<feature type="compositionally biased region" description="Polar residues" evidence="1">
    <location>
        <begin position="59"/>
        <end position="68"/>
    </location>
</feature>
<feature type="compositionally biased region" description="Basic and acidic residues" evidence="1">
    <location>
        <begin position="516"/>
        <end position="526"/>
    </location>
</feature>
<evidence type="ECO:0000256" key="1">
    <source>
        <dbReference type="SAM" id="MobiDB-lite"/>
    </source>
</evidence>
<comment type="caution">
    <text evidence="2">The sequence shown here is derived from an EMBL/GenBank/DDBJ whole genome shotgun (WGS) entry which is preliminary data.</text>
</comment>
<feature type="region of interest" description="Disordered" evidence="1">
    <location>
        <begin position="584"/>
        <end position="735"/>
    </location>
</feature>
<feature type="compositionally biased region" description="Polar residues" evidence="1">
    <location>
        <begin position="588"/>
        <end position="603"/>
    </location>
</feature>
<feature type="compositionally biased region" description="Polar residues" evidence="1">
    <location>
        <begin position="259"/>
        <end position="278"/>
    </location>
</feature>
<dbReference type="EMBL" id="JAKJXP020000126">
    <property type="protein sequence ID" value="KAK7744012.1"/>
    <property type="molecule type" value="Genomic_DNA"/>
</dbReference>
<feature type="compositionally biased region" description="Basic and acidic residues" evidence="1">
    <location>
        <begin position="695"/>
        <end position="709"/>
    </location>
</feature>
<feature type="compositionally biased region" description="Low complexity" evidence="1">
    <location>
        <begin position="311"/>
        <end position="321"/>
    </location>
</feature>
<dbReference type="Proteomes" id="UP001320420">
    <property type="component" value="Unassembled WGS sequence"/>
</dbReference>
<feature type="region of interest" description="Disordered" evidence="1">
    <location>
        <begin position="837"/>
        <end position="866"/>
    </location>
</feature>
<feature type="compositionally biased region" description="Polar residues" evidence="1">
    <location>
        <begin position="199"/>
        <end position="217"/>
    </location>
</feature>
<name>A0AAN9UCB1_9PEZI</name>
<feature type="compositionally biased region" description="Polar residues" evidence="1">
    <location>
        <begin position="446"/>
        <end position="478"/>
    </location>
</feature>
<dbReference type="AlphaFoldDB" id="A0AAN9UCB1"/>
<feature type="compositionally biased region" description="Low complexity" evidence="1">
    <location>
        <begin position="76"/>
        <end position="88"/>
    </location>
</feature>
<feature type="compositionally biased region" description="Polar residues" evidence="1">
    <location>
        <begin position="845"/>
        <end position="861"/>
    </location>
</feature>
<organism evidence="2 3">
    <name type="scientific">Diatrype stigma</name>
    <dbReference type="NCBI Taxonomy" id="117547"/>
    <lineage>
        <taxon>Eukaryota</taxon>
        <taxon>Fungi</taxon>
        <taxon>Dikarya</taxon>
        <taxon>Ascomycota</taxon>
        <taxon>Pezizomycotina</taxon>
        <taxon>Sordariomycetes</taxon>
        <taxon>Xylariomycetidae</taxon>
        <taxon>Xylariales</taxon>
        <taxon>Diatrypaceae</taxon>
        <taxon>Diatrype</taxon>
    </lineage>
</organism>
<evidence type="ECO:0000313" key="2">
    <source>
        <dbReference type="EMBL" id="KAK7744012.1"/>
    </source>
</evidence>
<feature type="compositionally biased region" description="Polar residues" evidence="1">
    <location>
        <begin position="344"/>
        <end position="367"/>
    </location>
</feature>
<feature type="compositionally biased region" description="Polar residues" evidence="1">
    <location>
        <begin position="529"/>
        <end position="539"/>
    </location>
</feature>
<feature type="compositionally biased region" description="Polar residues" evidence="1">
    <location>
        <begin position="130"/>
        <end position="142"/>
    </location>
</feature>
<feature type="compositionally biased region" description="Polar residues" evidence="1">
    <location>
        <begin position="652"/>
        <end position="675"/>
    </location>
</feature>
<proteinExistence type="predicted"/>
<evidence type="ECO:0000313" key="3">
    <source>
        <dbReference type="Proteomes" id="UP001320420"/>
    </source>
</evidence>
<protein>
    <submittedName>
        <fullName evidence="2">Uncharacterized protein</fullName>
    </submittedName>
</protein>
<feature type="compositionally biased region" description="Basic and acidic residues" evidence="1">
    <location>
        <begin position="621"/>
        <end position="631"/>
    </location>
</feature>
<feature type="compositionally biased region" description="Basic and acidic residues" evidence="1">
    <location>
        <begin position="162"/>
        <end position="174"/>
    </location>
</feature>
<keyword evidence="3" id="KW-1185">Reference proteome</keyword>
<accession>A0AAN9UCB1</accession>
<gene>
    <name evidence="2" type="ORF">SLS62_010373</name>
</gene>
<feature type="compositionally biased region" description="Polar residues" evidence="1">
    <location>
        <begin position="322"/>
        <end position="332"/>
    </location>
</feature>
<feature type="compositionally biased region" description="Basic and acidic residues" evidence="1">
    <location>
        <begin position="117"/>
        <end position="129"/>
    </location>
</feature>
<feature type="compositionally biased region" description="Polar residues" evidence="1">
    <location>
        <begin position="720"/>
        <end position="729"/>
    </location>
</feature>
<feature type="compositionally biased region" description="Polar residues" evidence="1">
    <location>
        <begin position="29"/>
        <end position="39"/>
    </location>
</feature>
<feature type="compositionally biased region" description="Polar residues" evidence="1">
    <location>
        <begin position="1"/>
        <end position="20"/>
    </location>
</feature>